<dbReference type="VEuPathDB" id="AmoebaDB:ACA1_036220"/>
<dbReference type="Proteomes" id="UP000011083">
    <property type="component" value="Unassembled WGS sequence"/>
</dbReference>
<dbReference type="PANTHER" id="PTHR33668">
    <property type="entry name" value="PROTEIN BRICK1"/>
    <property type="match status" value="1"/>
</dbReference>
<dbReference type="AlphaFoldDB" id="L8HDU4"/>
<keyword evidence="3" id="KW-0963">Cytoplasm</keyword>
<dbReference type="GO" id="GO:0007015">
    <property type="term" value="P:actin filament organization"/>
    <property type="evidence" value="ECO:0007669"/>
    <property type="project" value="InterPro"/>
</dbReference>
<dbReference type="STRING" id="1257118.L8HDU4"/>
<dbReference type="Pfam" id="PF10152">
    <property type="entry name" value="CCDC53"/>
    <property type="match status" value="1"/>
</dbReference>
<keyword evidence="5" id="KW-0206">Cytoskeleton</keyword>
<evidence type="ECO:0000256" key="2">
    <source>
        <dbReference type="ARBA" id="ARBA00005620"/>
    </source>
</evidence>
<organism evidence="6 7">
    <name type="scientific">Acanthamoeba castellanii (strain ATCC 30010 / Neff)</name>
    <dbReference type="NCBI Taxonomy" id="1257118"/>
    <lineage>
        <taxon>Eukaryota</taxon>
        <taxon>Amoebozoa</taxon>
        <taxon>Discosea</taxon>
        <taxon>Longamoebia</taxon>
        <taxon>Centramoebida</taxon>
        <taxon>Acanthamoebidae</taxon>
        <taxon>Acanthamoeba</taxon>
    </lineage>
</organism>
<accession>L8HDU4</accession>
<dbReference type="KEGG" id="acan:ACA1_036220"/>
<protein>
    <submittedName>
        <fullName evidence="6">Uncharacterized protein</fullName>
    </submittedName>
</protein>
<dbReference type="GO" id="GO:0048870">
    <property type="term" value="P:cell motility"/>
    <property type="evidence" value="ECO:0007669"/>
    <property type="project" value="TreeGrafter"/>
</dbReference>
<dbReference type="GO" id="GO:0044877">
    <property type="term" value="F:protein-containing complex binding"/>
    <property type="evidence" value="ECO:0007669"/>
    <property type="project" value="InterPro"/>
</dbReference>
<comment type="subcellular location">
    <subcellularLocation>
        <location evidence="1">Cytoplasm</location>
        <location evidence="1">Cytoskeleton</location>
    </subcellularLocation>
</comment>
<keyword evidence="7" id="KW-1185">Reference proteome</keyword>
<evidence type="ECO:0000256" key="4">
    <source>
        <dbReference type="ARBA" id="ARBA00023054"/>
    </source>
</evidence>
<evidence type="ECO:0000256" key="5">
    <source>
        <dbReference type="ARBA" id="ARBA00023212"/>
    </source>
</evidence>
<evidence type="ECO:0000256" key="1">
    <source>
        <dbReference type="ARBA" id="ARBA00004245"/>
    </source>
</evidence>
<dbReference type="GO" id="GO:0031209">
    <property type="term" value="C:SCAR complex"/>
    <property type="evidence" value="ECO:0007669"/>
    <property type="project" value="InterPro"/>
</dbReference>
<dbReference type="OrthoDB" id="1883432at2759"/>
<dbReference type="Gene3D" id="1.20.5.110">
    <property type="match status" value="1"/>
</dbReference>
<sequence length="78" mass="8938">MDKGKTNIQRDWEQREFIEDVTVNIKKVTEFLNRFDISTRYKLARINEKLSKLERQMDYLEAALKTVSGGGDGGAAAE</sequence>
<dbReference type="InterPro" id="IPR019309">
    <property type="entry name" value="WASHC3"/>
</dbReference>
<dbReference type="OMA" id="WEQREFI"/>
<proteinExistence type="inferred from homology"/>
<dbReference type="GO" id="GO:0008064">
    <property type="term" value="P:regulation of actin polymerization or depolymerization"/>
    <property type="evidence" value="ECO:0007669"/>
    <property type="project" value="TreeGrafter"/>
</dbReference>
<dbReference type="EMBL" id="KB007868">
    <property type="protein sequence ID" value="ELR22933.1"/>
    <property type="molecule type" value="Genomic_DNA"/>
</dbReference>
<dbReference type="InterPro" id="IPR033378">
    <property type="entry name" value="BRICK1"/>
</dbReference>
<dbReference type="PANTHER" id="PTHR33668:SF1">
    <property type="entry name" value="PROTEIN BRICK1"/>
    <property type="match status" value="1"/>
</dbReference>
<dbReference type="GeneID" id="14923897"/>
<name>L8HDU4_ACACF</name>
<comment type="similarity">
    <text evidence="2">Belongs to the BRK1 family.</text>
</comment>
<gene>
    <name evidence="6" type="ORF">ACA1_036220</name>
</gene>
<dbReference type="GO" id="GO:0071203">
    <property type="term" value="C:WASH complex"/>
    <property type="evidence" value="ECO:0007669"/>
    <property type="project" value="InterPro"/>
</dbReference>
<evidence type="ECO:0000313" key="7">
    <source>
        <dbReference type="Proteomes" id="UP000011083"/>
    </source>
</evidence>
<evidence type="ECO:0000313" key="6">
    <source>
        <dbReference type="EMBL" id="ELR22933.1"/>
    </source>
</evidence>
<reference evidence="6 7" key="1">
    <citation type="journal article" date="2013" name="Genome Biol.">
        <title>Genome of Acanthamoeba castellanii highlights extensive lateral gene transfer and early evolution of tyrosine kinase signaling.</title>
        <authorList>
            <person name="Clarke M."/>
            <person name="Lohan A.J."/>
            <person name="Liu B."/>
            <person name="Lagkouvardos I."/>
            <person name="Roy S."/>
            <person name="Zafar N."/>
            <person name="Bertelli C."/>
            <person name="Schilde C."/>
            <person name="Kianianmomeni A."/>
            <person name="Burglin T.R."/>
            <person name="Frech C."/>
            <person name="Turcotte B."/>
            <person name="Kopec K.O."/>
            <person name="Synnott J.M."/>
            <person name="Choo C."/>
            <person name="Paponov I."/>
            <person name="Finkler A."/>
            <person name="Soon Heng Tan C."/>
            <person name="Hutchins A.P."/>
            <person name="Weinmeier T."/>
            <person name="Rattei T."/>
            <person name="Chu J.S."/>
            <person name="Gimenez G."/>
            <person name="Irimia M."/>
            <person name="Rigden D.J."/>
            <person name="Fitzpatrick D.A."/>
            <person name="Lorenzo-Morales J."/>
            <person name="Bateman A."/>
            <person name="Chiu C.H."/>
            <person name="Tang P."/>
            <person name="Hegemann P."/>
            <person name="Fromm H."/>
            <person name="Raoult D."/>
            <person name="Greub G."/>
            <person name="Miranda-Saavedra D."/>
            <person name="Chen N."/>
            <person name="Nash P."/>
            <person name="Ginger M.L."/>
            <person name="Horn M."/>
            <person name="Schaap P."/>
            <person name="Caler L."/>
            <person name="Loftus B."/>
        </authorList>
    </citation>
    <scope>NUCLEOTIDE SEQUENCE [LARGE SCALE GENOMIC DNA]</scope>
    <source>
        <strain evidence="6 7">Neff</strain>
    </source>
</reference>
<dbReference type="RefSeq" id="XP_004352072.1">
    <property type="nucleotide sequence ID" value="XM_004352020.1"/>
</dbReference>
<keyword evidence="4" id="KW-0175">Coiled coil</keyword>
<evidence type="ECO:0000256" key="3">
    <source>
        <dbReference type="ARBA" id="ARBA00022490"/>
    </source>
</evidence>
<dbReference type="GO" id="GO:0005856">
    <property type="term" value="C:cytoskeleton"/>
    <property type="evidence" value="ECO:0007669"/>
    <property type="project" value="UniProtKB-SubCell"/>
</dbReference>